<sequence length="319" mass="34226">MWALRADIDALPLQEESGETFSSTRPGVMHACGHDAHTAMLMGAAKVLCHLRSQLHGSIKFIFQPAEEVPPGGARELVEKGVVDDVEKIFGLHVFPTSPTGKITLKEGVYVASSDNFDITIYGQGGHGSMPQFCIDPVVIGAEVVTALQNVVARNLDPINAPVLTIATFQAGDSYNVIPDSARLAGTVRTHNQQVREQVPQLMQRIVEGVVSAHGARAEIRWQQGYAVGNNHADTNAIARAAIAEHFGDDTLQLADRALFGSEDFSSYQEKIPGSFLFIGCGNQRKARCGTSTTRTSVLMSCAGSGREAHIALVSSLFE</sequence>
<dbReference type="AlphaFoldDB" id="A0A8R2HC12"/>
<dbReference type="PANTHER" id="PTHR11014">
    <property type="entry name" value="PEPTIDASE M20 FAMILY MEMBER"/>
    <property type="match status" value="1"/>
</dbReference>
<feature type="domain" description="Peptidase M20 dimerisation" evidence="3">
    <location>
        <begin position="116"/>
        <end position="208"/>
    </location>
</feature>
<dbReference type="InterPro" id="IPR036264">
    <property type="entry name" value="Bact_exopeptidase_dim_dom"/>
</dbReference>
<evidence type="ECO:0000256" key="2">
    <source>
        <dbReference type="ARBA" id="ARBA00022801"/>
    </source>
</evidence>
<dbReference type="InterPro" id="IPR011650">
    <property type="entry name" value="Peptidase_M20_dimer"/>
</dbReference>
<protein>
    <recommendedName>
        <fullName evidence="3">Peptidase M20 dimerisation domain-containing protein</fullName>
    </recommendedName>
</protein>
<comment type="similarity">
    <text evidence="1">Belongs to the peptidase M20 family.</text>
</comment>
<evidence type="ECO:0000313" key="4">
    <source>
        <dbReference type="EnsemblMetazoa" id="XP_016664543.1"/>
    </source>
</evidence>
<organism evidence="4">
    <name type="scientific">Acyrthosiphon pisum</name>
    <name type="common">Pea aphid</name>
    <dbReference type="NCBI Taxonomy" id="7029"/>
    <lineage>
        <taxon>Eukaryota</taxon>
        <taxon>Metazoa</taxon>
        <taxon>Ecdysozoa</taxon>
        <taxon>Arthropoda</taxon>
        <taxon>Hexapoda</taxon>
        <taxon>Insecta</taxon>
        <taxon>Pterygota</taxon>
        <taxon>Neoptera</taxon>
        <taxon>Paraneoptera</taxon>
        <taxon>Hemiptera</taxon>
        <taxon>Sternorrhyncha</taxon>
        <taxon>Aphidomorpha</taxon>
        <taxon>Aphidoidea</taxon>
        <taxon>Aphididae</taxon>
        <taxon>Macrosiphini</taxon>
        <taxon>Acyrthosiphon</taxon>
    </lineage>
</organism>
<dbReference type="Pfam" id="PF01546">
    <property type="entry name" value="Peptidase_M20"/>
    <property type="match status" value="1"/>
</dbReference>
<accession>A0A8R2HC12</accession>
<dbReference type="SUPFAM" id="SSF53187">
    <property type="entry name" value="Zn-dependent exopeptidases"/>
    <property type="match status" value="1"/>
</dbReference>
<dbReference type="GO" id="GO:0016787">
    <property type="term" value="F:hydrolase activity"/>
    <property type="evidence" value="ECO:0007669"/>
    <property type="project" value="UniProtKB-KW"/>
</dbReference>
<dbReference type="NCBIfam" id="TIGR01891">
    <property type="entry name" value="amidohydrolases"/>
    <property type="match status" value="1"/>
</dbReference>
<dbReference type="SUPFAM" id="SSF55031">
    <property type="entry name" value="Bacterial exopeptidase dimerisation domain"/>
    <property type="match status" value="1"/>
</dbReference>
<reference evidence="4" key="1">
    <citation type="submission" date="2022-06" db="UniProtKB">
        <authorList>
            <consortium name="EnsemblMetazoa"/>
        </authorList>
    </citation>
    <scope>IDENTIFICATION</scope>
</reference>
<proteinExistence type="inferred from homology"/>
<dbReference type="PANTHER" id="PTHR11014:SF63">
    <property type="entry name" value="METALLOPEPTIDASE, PUTATIVE (AFU_ORTHOLOGUE AFUA_6G09600)-RELATED"/>
    <property type="match status" value="1"/>
</dbReference>
<evidence type="ECO:0000256" key="1">
    <source>
        <dbReference type="ARBA" id="ARBA00006153"/>
    </source>
</evidence>
<dbReference type="Gene3D" id="3.30.70.360">
    <property type="match status" value="1"/>
</dbReference>
<keyword evidence="2" id="KW-0378">Hydrolase</keyword>
<dbReference type="EnsemblMetazoa" id="XM_016809054.1">
    <property type="protein sequence ID" value="XP_016664543.1"/>
    <property type="gene ID" value="LOC107885414"/>
</dbReference>
<dbReference type="FunFam" id="3.30.70.360:FF:000014">
    <property type="entry name" value="N-acyl-L-amino acid amidohydrolase"/>
    <property type="match status" value="1"/>
</dbReference>
<dbReference type="InterPro" id="IPR017439">
    <property type="entry name" value="Amidohydrolase"/>
</dbReference>
<name>A0A8R2HC12_ACYPI</name>
<dbReference type="Pfam" id="PF07687">
    <property type="entry name" value="M20_dimer"/>
    <property type="match status" value="1"/>
</dbReference>
<evidence type="ECO:0000259" key="3">
    <source>
        <dbReference type="Pfam" id="PF07687"/>
    </source>
</evidence>
<dbReference type="Gene3D" id="3.40.630.10">
    <property type="entry name" value="Zn peptidases"/>
    <property type="match status" value="1"/>
</dbReference>
<dbReference type="InterPro" id="IPR002933">
    <property type="entry name" value="Peptidase_M20"/>
</dbReference>